<keyword evidence="4" id="KW-0677">Repeat</keyword>
<evidence type="ECO:0000256" key="6">
    <source>
        <dbReference type="SAM" id="MobiDB-lite"/>
    </source>
</evidence>
<evidence type="ECO:0000256" key="3">
    <source>
        <dbReference type="ARBA" id="ARBA00022574"/>
    </source>
</evidence>
<feature type="repeat" description="WD" evidence="5">
    <location>
        <begin position="9"/>
        <end position="42"/>
    </location>
</feature>
<dbReference type="EMBL" id="CP119879">
    <property type="protein sequence ID" value="WFD35340.1"/>
    <property type="molecule type" value="Genomic_DNA"/>
</dbReference>
<dbReference type="CDD" id="cd00200">
    <property type="entry name" value="WD40"/>
    <property type="match status" value="1"/>
</dbReference>
<gene>
    <name evidence="9" type="ORF">MCUN1_002191</name>
</gene>
<dbReference type="GO" id="GO:0010992">
    <property type="term" value="P:ubiquitin recycling"/>
    <property type="evidence" value="ECO:0007669"/>
    <property type="project" value="TreeGrafter"/>
</dbReference>
<keyword evidence="10" id="KW-1185">Reference proteome</keyword>
<dbReference type="InterPro" id="IPR036322">
    <property type="entry name" value="WD40_repeat_dom_sf"/>
</dbReference>
<evidence type="ECO:0000259" key="8">
    <source>
        <dbReference type="PROSITE" id="PS51396"/>
    </source>
</evidence>
<dbReference type="Pfam" id="PF09070">
    <property type="entry name" value="PFU"/>
    <property type="match status" value="1"/>
</dbReference>
<protein>
    <recommendedName>
        <fullName evidence="11">Phospholipase A-2-activating protein</fullName>
    </recommendedName>
</protein>
<dbReference type="InterPro" id="IPR013535">
    <property type="entry name" value="PUL_dom"/>
</dbReference>
<dbReference type="GO" id="GO:0005634">
    <property type="term" value="C:nucleus"/>
    <property type="evidence" value="ECO:0007669"/>
    <property type="project" value="TreeGrafter"/>
</dbReference>
<feature type="region of interest" description="Disordered" evidence="6">
    <location>
        <begin position="471"/>
        <end position="496"/>
    </location>
</feature>
<dbReference type="Proteomes" id="UP001219933">
    <property type="component" value="Chromosome 3"/>
</dbReference>
<evidence type="ECO:0000256" key="5">
    <source>
        <dbReference type="PROSITE-ProRule" id="PRU00221"/>
    </source>
</evidence>
<dbReference type="AlphaFoldDB" id="A0AAF0J6R6"/>
<reference evidence="9" key="1">
    <citation type="submission" date="2023-03" db="EMBL/GenBank/DDBJ databases">
        <title>Mating type loci evolution in Malassezia.</title>
        <authorList>
            <person name="Coelho M.A."/>
        </authorList>
    </citation>
    <scope>NUCLEOTIDE SEQUENCE</scope>
    <source>
        <strain evidence="9">CBS 11721</strain>
    </source>
</reference>
<dbReference type="PROSITE" id="PS51396">
    <property type="entry name" value="PUL"/>
    <property type="match status" value="1"/>
</dbReference>
<dbReference type="GO" id="GO:0043161">
    <property type="term" value="P:proteasome-mediated ubiquitin-dependent protein catabolic process"/>
    <property type="evidence" value="ECO:0007669"/>
    <property type="project" value="TreeGrafter"/>
</dbReference>
<name>A0AAF0J6R6_9BASI</name>
<dbReference type="InterPro" id="IPR015155">
    <property type="entry name" value="PFU"/>
</dbReference>
<dbReference type="PROSITE" id="PS50082">
    <property type="entry name" value="WD_REPEATS_2"/>
    <property type="match status" value="2"/>
</dbReference>
<organism evidence="9 10">
    <name type="scientific">Malassezia cuniculi</name>
    <dbReference type="NCBI Taxonomy" id="948313"/>
    <lineage>
        <taxon>Eukaryota</taxon>
        <taxon>Fungi</taxon>
        <taxon>Dikarya</taxon>
        <taxon>Basidiomycota</taxon>
        <taxon>Ustilaginomycotina</taxon>
        <taxon>Malasseziomycetes</taxon>
        <taxon>Malasseziales</taxon>
        <taxon>Malasseziaceae</taxon>
        <taxon>Malassezia</taxon>
    </lineage>
</organism>
<dbReference type="SUPFAM" id="SSF50978">
    <property type="entry name" value="WD40 repeat-like"/>
    <property type="match status" value="1"/>
</dbReference>
<evidence type="ECO:0000256" key="1">
    <source>
        <dbReference type="ARBA" id="ARBA00004496"/>
    </source>
</evidence>
<dbReference type="GO" id="GO:0043130">
    <property type="term" value="F:ubiquitin binding"/>
    <property type="evidence" value="ECO:0007669"/>
    <property type="project" value="TreeGrafter"/>
</dbReference>
<proteinExistence type="predicted"/>
<dbReference type="PANTHER" id="PTHR19849">
    <property type="entry name" value="PHOSPHOLIPASE A-2-ACTIVATING PROTEIN"/>
    <property type="match status" value="1"/>
</dbReference>
<dbReference type="PANTHER" id="PTHR19849:SF0">
    <property type="entry name" value="PHOSPHOLIPASE A-2-ACTIVATING PROTEIN"/>
    <property type="match status" value="1"/>
</dbReference>
<evidence type="ECO:0000313" key="10">
    <source>
        <dbReference type="Proteomes" id="UP001219933"/>
    </source>
</evidence>
<comment type="subcellular location">
    <subcellularLocation>
        <location evidence="1">Cytoplasm</location>
    </subcellularLocation>
</comment>
<sequence>MTYALSAQLAGHASDVRAVAATTYRGYDVILTGSRDRTARLWVRRDGQYDSEALGEAEGYINAVAFASDDAHEHVFALTGGQDALISAYEVHIDASTIKTAAPSFMLIGHSGNVSAIAAYRDEYIVSGSWDNTAIVWRDWQPVATLRGHAHAVWAVLPVDSDRVLTASADKTVCLWSISKPDAPLATFTGATMPVRGLASLGDTGRFAAAGNDGTIRIYPIDATGEVAPLAMLSGSPSFVYALATSGATIFSSGEERALRIWTSGSLAQTLRVPAESVWSVAALGDDVVCGSSDGMVRVFSPHASRRADPAVLAAYADAVAAQTVSSAEVEGVPTVDRLEEDNALPNGARCLLKTLDGTLVYERQGGEWCRVGVVADAAPARKTMHNGREYDYVFDVDVQDGVPPLKLAYNASENPYVAAQRFLDENELPASYLDQVVQFLEKNTSAVRLSPTAAAAADPFTGGGSYVSAAAQGAQNTPPPPASQPLDPYTGGSRTPGEVVPQTAFLSFSQTNFAGAARRIAELGATHPIMDDEKRGVDALIAALQGSSSSSSSSHVDTSAAVTVAHAWPAEARLPLLDLLRIAALRVPAGSVGALIGDLFIAAEWDSAAQTQADDTNAMLALRGLANAFSAPGGAQVLAGMALETLATLKNGRFARLGKSGRVAYATVLYNFSVVAQSAPPPFEHDALLLSLIDEVLADEPGDSEVVYRALVALGNLLYASPRIAGSASQTISRAMSWSRYSA</sequence>
<evidence type="ECO:0000259" key="7">
    <source>
        <dbReference type="PROSITE" id="PS51394"/>
    </source>
</evidence>
<dbReference type="PROSITE" id="PS51394">
    <property type="entry name" value="PFU"/>
    <property type="match status" value="1"/>
</dbReference>
<dbReference type="GO" id="GO:0005737">
    <property type="term" value="C:cytoplasm"/>
    <property type="evidence" value="ECO:0007669"/>
    <property type="project" value="UniProtKB-SubCell"/>
</dbReference>
<dbReference type="InterPro" id="IPR038122">
    <property type="entry name" value="PFU_sf"/>
</dbReference>
<dbReference type="Pfam" id="PF08324">
    <property type="entry name" value="PUL"/>
    <property type="match status" value="1"/>
</dbReference>
<evidence type="ECO:0000313" key="9">
    <source>
        <dbReference type="EMBL" id="WFD35340.1"/>
    </source>
</evidence>
<dbReference type="Pfam" id="PF00400">
    <property type="entry name" value="WD40"/>
    <property type="match status" value="4"/>
</dbReference>
<keyword evidence="3 5" id="KW-0853">WD repeat</keyword>
<feature type="repeat" description="WD" evidence="5">
    <location>
        <begin position="107"/>
        <end position="137"/>
    </location>
</feature>
<feature type="domain" description="PUL" evidence="8">
    <location>
        <begin position="499"/>
        <end position="744"/>
    </location>
</feature>
<dbReference type="InterPro" id="IPR011989">
    <property type="entry name" value="ARM-like"/>
</dbReference>
<feature type="domain" description="PFU" evidence="7">
    <location>
        <begin position="361"/>
        <end position="455"/>
    </location>
</feature>
<evidence type="ECO:0008006" key="11">
    <source>
        <dbReference type="Google" id="ProtNLM"/>
    </source>
</evidence>
<evidence type="ECO:0000256" key="2">
    <source>
        <dbReference type="ARBA" id="ARBA00022490"/>
    </source>
</evidence>
<dbReference type="Gene3D" id="3.10.20.870">
    <property type="entry name" value="PFU (PLAA family ubiquitin binding), C-terminal domain"/>
    <property type="match status" value="1"/>
</dbReference>
<dbReference type="Gene3D" id="1.25.10.10">
    <property type="entry name" value="Leucine-rich Repeat Variant"/>
    <property type="match status" value="1"/>
</dbReference>
<dbReference type="InterPro" id="IPR015943">
    <property type="entry name" value="WD40/YVTN_repeat-like_dom_sf"/>
</dbReference>
<evidence type="ECO:0000256" key="4">
    <source>
        <dbReference type="ARBA" id="ARBA00022737"/>
    </source>
</evidence>
<keyword evidence="2" id="KW-0963">Cytoplasm</keyword>
<dbReference type="SMART" id="SM00320">
    <property type="entry name" value="WD40"/>
    <property type="match status" value="6"/>
</dbReference>
<accession>A0AAF0J6R6</accession>
<dbReference type="Gene3D" id="2.130.10.10">
    <property type="entry name" value="YVTN repeat-like/Quinoprotein amine dehydrogenase"/>
    <property type="match status" value="1"/>
</dbReference>
<dbReference type="InterPro" id="IPR001680">
    <property type="entry name" value="WD40_rpt"/>
</dbReference>